<dbReference type="EMBL" id="JAKIKT010000005">
    <property type="protein sequence ID" value="MCL2914978.1"/>
    <property type="molecule type" value="Genomic_DNA"/>
</dbReference>
<keyword evidence="3" id="KW-1185">Reference proteome</keyword>
<keyword evidence="1" id="KW-1133">Transmembrane helix</keyword>
<accession>A0ABT0N957</accession>
<keyword evidence="1" id="KW-0472">Membrane</keyword>
<dbReference type="Proteomes" id="UP001202831">
    <property type="component" value="Unassembled WGS sequence"/>
</dbReference>
<name>A0ABT0N957_9GAMM</name>
<sequence length="57" mass="6483">MKLKILLILLLTLAAAGALFHFKTHLGLFVLPLFMGLVVFVTLWLYKLLSQDENPEQ</sequence>
<reference evidence="2 3" key="1">
    <citation type="submission" date="2022-01" db="EMBL/GenBank/DDBJ databases">
        <title>Whole genome-based taxonomy of the Shewanellaceae.</title>
        <authorList>
            <person name="Martin-Rodriguez A.J."/>
        </authorList>
    </citation>
    <scope>NUCLEOTIDE SEQUENCE [LARGE SCALE GENOMIC DNA]</scope>
    <source>
        <strain evidence="2 3">DSM 21332</strain>
    </source>
</reference>
<feature type="transmembrane region" description="Helical" evidence="1">
    <location>
        <begin position="28"/>
        <end position="46"/>
    </location>
</feature>
<gene>
    <name evidence="2" type="ORF">L2725_14555</name>
</gene>
<evidence type="ECO:0000256" key="1">
    <source>
        <dbReference type="SAM" id="Phobius"/>
    </source>
</evidence>
<protein>
    <submittedName>
        <fullName evidence="2">Uncharacterized protein</fullName>
    </submittedName>
</protein>
<evidence type="ECO:0000313" key="2">
    <source>
        <dbReference type="EMBL" id="MCL2914978.1"/>
    </source>
</evidence>
<keyword evidence="1" id="KW-0812">Transmembrane</keyword>
<dbReference type="RefSeq" id="WP_205407314.1">
    <property type="nucleotide sequence ID" value="NZ_JAKIKT010000005.1"/>
</dbReference>
<evidence type="ECO:0000313" key="3">
    <source>
        <dbReference type="Proteomes" id="UP001202831"/>
    </source>
</evidence>
<proteinExistence type="predicted"/>
<comment type="caution">
    <text evidence="2">The sequence shown here is derived from an EMBL/GenBank/DDBJ whole genome shotgun (WGS) entry which is preliminary data.</text>
</comment>
<organism evidence="2 3">
    <name type="scientific">Shewanella corallii</name>
    <dbReference type="NCBI Taxonomy" id="560080"/>
    <lineage>
        <taxon>Bacteria</taxon>
        <taxon>Pseudomonadati</taxon>
        <taxon>Pseudomonadota</taxon>
        <taxon>Gammaproteobacteria</taxon>
        <taxon>Alteromonadales</taxon>
        <taxon>Shewanellaceae</taxon>
        <taxon>Shewanella</taxon>
    </lineage>
</organism>